<evidence type="ECO:0000256" key="1">
    <source>
        <dbReference type="SAM" id="SignalP"/>
    </source>
</evidence>
<dbReference type="PROSITE" id="PS51257">
    <property type="entry name" value="PROKAR_LIPOPROTEIN"/>
    <property type="match status" value="1"/>
</dbReference>
<accession>F2NHW5</accession>
<dbReference type="KEGG" id="dao:Desac_1598"/>
<dbReference type="AlphaFoldDB" id="F2NHW5"/>
<dbReference type="RefSeq" id="WP_013706560.1">
    <property type="nucleotide sequence ID" value="NC_015388.1"/>
</dbReference>
<dbReference type="EMBL" id="CP002629">
    <property type="protein sequence ID" value="AEB09450.1"/>
    <property type="molecule type" value="Genomic_DNA"/>
</dbReference>
<proteinExistence type="predicted"/>
<name>F2NHW5_DESAR</name>
<reference evidence="2 3" key="1">
    <citation type="journal article" date="2011" name="Stand. Genomic Sci.">
        <title>Complete genome sequence of the acetate-degrading sulfate reducer Desulfobacca acetoxidans type strain (ASRB2).</title>
        <authorList>
            <person name="Goker M."/>
            <person name="Teshima H."/>
            <person name="Lapidus A."/>
            <person name="Nolan M."/>
            <person name="Lucas S."/>
            <person name="Hammon N."/>
            <person name="Deshpande S."/>
            <person name="Cheng J.F."/>
            <person name="Tapia R."/>
            <person name="Han C."/>
            <person name="Goodwin L."/>
            <person name="Pitluck S."/>
            <person name="Huntemann M."/>
            <person name="Liolios K."/>
            <person name="Ivanova N."/>
            <person name="Pagani I."/>
            <person name="Mavromatis K."/>
            <person name="Ovchinikova G."/>
            <person name="Pati A."/>
            <person name="Chen A."/>
            <person name="Palaniappan K."/>
            <person name="Land M."/>
            <person name="Hauser L."/>
            <person name="Brambilla E.M."/>
            <person name="Rohde M."/>
            <person name="Spring S."/>
            <person name="Detter J.C."/>
            <person name="Woyke T."/>
            <person name="Bristow J."/>
            <person name="Eisen J.A."/>
            <person name="Markowitz V."/>
            <person name="Hugenholtz P."/>
            <person name="Kyrpides N.C."/>
            <person name="Klenk H.P."/>
        </authorList>
    </citation>
    <scope>NUCLEOTIDE SEQUENCE [LARGE SCALE GENOMIC DNA]</scope>
    <source>
        <strain evidence="3">ATCC 700848 / DSM 11109 / ASRB2</strain>
    </source>
</reference>
<reference evidence="3" key="2">
    <citation type="submission" date="2011-03" db="EMBL/GenBank/DDBJ databases">
        <title>The complete genome of Desulfobacca acetoxidans DSM 11109.</title>
        <authorList>
            <consortium name="US DOE Joint Genome Institute (JGI-PGF)"/>
            <person name="Lucas S."/>
            <person name="Copeland A."/>
            <person name="Lapidus A."/>
            <person name="Bruce D."/>
            <person name="Goodwin L."/>
            <person name="Pitluck S."/>
            <person name="Peters L."/>
            <person name="Kyrpides N."/>
            <person name="Mavromatis K."/>
            <person name="Ivanova N."/>
            <person name="Ovchinnikova G."/>
            <person name="Teshima H."/>
            <person name="Detter J.C."/>
            <person name="Han C."/>
            <person name="Land M."/>
            <person name="Hauser L."/>
            <person name="Markowitz V."/>
            <person name="Cheng J.-F."/>
            <person name="Hugenholtz P."/>
            <person name="Woyke T."/>
            <person name="Wu D."/>
            <person name="Spring S."/>
            <person name="Schueler E."/>
            <person name="Brambilla E."/>
            <person name="Klenk H.-P."/>
            <person name="Eisen J.A."/>
        </authorList>
    </citation>
    <scope>NUCLEOTIDE SEQUENCE [LARGE SCALE GENOMIC DNA]</scope>
    <source>
        <strain evidence="3">ATCC 700848 / DSM 11109 / ASRB2</strain>
    </source>
</reference>
<evidence type="ECO:0008006" key="4">
    <source>
        <dbReference type="Google" id="ProtNLM"/>
    </source>
</evidence>
<dbReference type="Proteomes" id="UP000000483">
    <property type="component" value="Chromosome"/>
</dbReference>
<evidence type="ECO:0000313" key="3">
    <source>
        <dbReference type="Proteomes" id="UP000000483"/>
    </source>
</evidence>
<protein>
    <recommendedName>
        <fullName evidence="4">Lipoprotein</fullName>
    </recommendedName>
</protein>
<feature type="signal peptide" evidence="1">
    <location>
        <begin position="1"/>
        <end position="29"/>
    </location>
</feature>
<dbReference type="HOGENOM" id="CLU_1701406_0_0_7"/>
<organism evidence="2 3">
    <name type="scientific">Desulfobacca acetoxidans (strain ATCC 700848 / DSM 11109 / ASRB2)</name>
    <dbReference type="NCBI Taxonomy" id="880072"/>
    <lineage>
        <taxon>Bacteria</taxon>
        <taxon>Pseudomonadati</taxon>
        <taxon>Thermodesulfobacteriota</taxon>
        <taxon>Desulfobaccia</taxon>
        <taxon>Desulfobaccales</taxon>
        <taxon>Desulfobaccaceae</taxon>
        <taxon>Desulfobacca</taxon>
    </lineage>
</organism>
<keyword evidence="1" id="KW-0732">Signal</keyword>
<evidence type="ECO:0000313" key="2">
    <source>
        <dbReference type="EMBL" id="AEB09450.1"/>
    </source>
</evidence>
<gene>
    <name evidence="2" type="ordered locus">Desac_1598</name>
</gene>
<sequence>MPFYDRLLACSLGALLLIAACGQVRTVPADFNPNAYTPVDFAQLLEPGKSRLSAGQLICCQALFWEFLTYDPAPVYYYLNQLRYPFSWGALEWFSLYQSSDLQGYFPRAAMTYAQRLDYAPKRFDPIIIYGELVPLGGRQLYPQVHHLKTDRLD</sequence>
<feature type="chain" id="PRO_5003282652" description="Lipoprotein" evidence="1">
    <location>
        <begin position="30"/>
        <end position="154"/>
    </location>
</feature>
<keyword evidence="3" id="KW-1185">Reference proteome</keyword>